<dbReference type="EMBL" id="RYYU01000001">
    <property type="protein sequence ID" value="RUL59969.1"/>
    <property type="molecule type" value="Genomic_DNA"/>
</dbReference>
<dbReference type="SUPFAM" id="SSF55816">
    <property type="entry name" value="5'-nucleotidase (syn. UDP-sugar hydrolase), C-terminal domain"/>
    <property type="match status" value="1"/>
</dbReference>
<protein>
    <recommendedName>
        <fullName evidence="1">5'-Nucleotidase C-terminal domain-containing protein</fullName>
    </recommendedName>
</protein>
<dbReference type="RefSeq" id="WP_126679064.1">
    <property type="nucleotide sequence ID" value="NZ_RYYU01000001.1"/>
</dbReference>
<proteinExistence type="predicted"/>
<gene>
    <name evidence="2" type="ORF">EHV08_09570</name>
</gene>
<dbReference type="Proteomes" id="UP000278983">
    <property type="component" value="Unassembled WGS sequence"/>
</dbReference>
<dbReference type="PROSITE" id="PS51257">
    <property type="entry name" value="PROKAR_LIPOPROTEIN"/>
    <property type="match status" value="1"/>
</dbReference>
<dbReference type="PRINTS" id="PR01607">
    <property type="entry name" value="APYRASEFAMLY"/>
</dbReference>
<organism evidence="2 3">
    <name type="scientific">Prevotella koreensis</name>
    <dbReference type="NCBI Taxonomy" id="2490854"/>
    <lineage>
        <taxon>Bacteria</taxon>
        <taxon>Pseudomonadati</taxon>
        <taxon>Bacteroidota</taxon>
        <taxon>Bacteroidia</taxon>
        <taxon>Bacteroidales</taxon>
        <taxon>Prevotellaceae</taxon>
        <taxon>Prevotella</taxon>
    </lineage>
</organism>
<comment type="caution">
    <text evidence="2">The sequence shown here is derived from an EMBL/GenBank/DDBJ whole genome shotgun (WGS) entry which is preliminary data.</text>
</comment>
<dbReference type="InterPro" id="IPR008334">
    <property type="entry name" value="5'-Nucleotdase_C"/>
</dbReference>
<feature type="domain" description="5'-Nucleotidase C-terminal" evidence="1">
    <location>
        <begin position="65"/>
        <end position="209"/>
    </location>
</feature>
<dbReference type="PANTHER" id="PTHR11575">
    <property type="entry name" value="5'-NUCLEOTIDASE-RELATED"/>
    <property type="match status" value="1"/>
</dbReference>
<dbReference type="Pfam" id="PF02872">
    <property type="entry name" value="5_nucleotid_C"/>
    <property type="match status" value="1"/>
</dbReference>
<dbReference type="Gene3D" id="3.90.780.10">
    <property type="entry name" value="5'-Nucleotidase, C-terminal domain"/>
    <property type="match status" value="1"/>
</dbReference>
<dbReference type="GO" id="GO:0016787">
    <property type="term" value="F:hydrolase activity"/>
    <property type="evidence" value="ECO:0007669"/>
    <property type="project" value="InterPro"/>
</dbReference>
<keyword evidence="3" id="KW-1185">Reference proteome</keyword>
<evidence type="ECO:0000313" key="3">
    <source>
        <dbReference type="Proteomes" id="UP000278983"/>
    </source>
</evidence>
<evidence type="ECO:0000313" key="2">
    <source>
        <dbReference type="EMBL" id="RUL59969.1"/>
    </source>
</evidence>
<dbReference type="InterPro" id="IPR036907">
    <property type="entry name" value="5'-Nucleotdase_C_sf"/>
</dbReference>
<dbReference type="GO" id="GO:0009166">
    <property type="term" value="P:nucleotide catabolic process"/>
    <property type="evidence" value="ECO:0007669"/>
    <property type="project" value="InterPro"/>
</dbReference>
<reference evidence="2 3" key="1">
    <citation type="submission" date="2018-12" db="EMBL/GenBank/DDBJ databases">
        <title>Genome sequencing of Prevotella sp. KCOM 3155 (= JS262).</title>
        <authorList>
            <person name="Kook J.-K."/>
            <person name="Park S.-N."/>
            <person name="Lim Y.K."/>
        </authorList>
    </citation>
    <scope>NUCLEOTIDE SEQUENCE [LARGE SCALE GENOMIC DNA]</scope>
    <source>
        <strain evidence="2 3">KCOM 3155</strain>
    </source>
</reference>
<accession>A0A432LMJ6</accession>
<dbReference type="AlphaFoldDB" id="A0A432LMJ6"/>
<sequence>MRNKTLIFVFFAAFVMSACGTHYKLISVSRTRVLIDKRYDANPDAQAATFMTPYKKMVDSVMSPVVGTTARYLERGRPEGLLSNLLPDIFMASAKEYGEKPDFAAYNYGGIRAALPAGAVTKGDINDVAPFENKIVFVTLKGDKVLELFQQMLDRGGECVSHEVRIVADKNYKLISATVGGEPVDPNRDYRITTIDYVQQGNDDLTAFKSGTNLNLPGGDEANSRNVILRYVKSMTAQGKKIDCELEGRITIKK</sequence>
<dbReference type="PANTHER" id="PTHR11575:SF24">
    <property type="entry name" value="5'-NUCLEOTIDASE"/>
    <property type="match status" value="1"/>
</dbReference>
<dbReference type="OrthoDB" id="4762412at2"/>
<dbReference type="InterPro" id="IPR006179">
    <property type="entry name" value="5_nucleotidase/apyrase"/>
</dbReference>
<name>A0A432LMJ6_9BACT</name>
<evidence type="ECO:0000259" key="1">
    <source>
        <dbReference type="Pfam" id="PF02872"/>
    </source>
</evidence>